<evidence type="ECO:0000313" key="1">
    <source>
        <dbReference type="EMBL" id="KAI5662959.1"/>
    </source>
</evidence>
<organism evidence="1 2">
    <name type="scientific">Catharanthus roseus</name>
    <name type="common">Madagascar periwinkle</name>
    <name type="synonym">Vinca rosea</name>
    <dbReference type="NCBI Taxonomy" id="4058"/>
    <lineage>
        <taxon>Eukaryota</taxon>
        <taxon>Viridiplantae</taxon>
        <taxon>Streptophyta</taxon>
        <taxon>Embryophyta</taxon>
        <taxon>Tracheophyta</taxon>
        <taxon>Spermatophyta</taxon>
        <taxon>Magnoliopsida</taxon>
        <taxon>eudicotyledons</taxon>
        <taxon>Gunneridae</taxon>
        <taxon>Pentapetalae</taxon>
        <taxon>asterids</taxon>
        <taxon>lamiids</taxon>
        <taxon>Gentianales</taxon>
        <taxon>Apocynaceae</taxon>
        <taxon>Rauvolfioideae</taxon>
        <taxon>Vinceae</taxon>
        <taxon>Catharanthinae</taxon>
        <taxon>Catharanthus</taxon>
    </lineage>
</organism>
<sequence>MLNYKEHPSKSSHAQPDENSIDVITGTINADQRSNDELVKNSGRKWMHTVLSLFTTYFGACFVELVQGMFGYNIDGSSETICVIAVTCSGMFTVFVS</sequence>
<evidence type="ECO:0000313" key="2">
    <source>
        <dbReference type="Proteomes" id="UP001060085"/>
    </source>
</evidence>
<reference evidence="2" key="1">
    <citation type="journal article" date="2023" name="Nat. Plants">
        <title>Single-cell RNA sequencing provides a high-resolution roadmap for understanding the multicellular compartmentation of specialized metabolism.</title>
        <authorList>
            <person name="Sun S."/>
            <person name="Shen X."/>
            <person name="Li Y."/>
            <person name="Li Y."/>
            <person name="Wang S."/>
            <person name="Li R."/>
            <person name="Zhang H."/>
            <person name="Shen G."/>
            <person name="Guo B."/>
            <person name="Wei J."/>
            <person name="Xu J."/>
            <person name="St-Pierre B."/>
            <person name="Chen S."/>
            <person name="Sun C."/>
        </authorList>
    </citation>
    <scope>NUCLEOTIDE SEQUENCE [LARGE SCALE GENOMIC DNA]</scope>
</reference>
<protein>
    <submittedName>
        <fullName evidence="1">Uncharacterized protein</fullName>
    </submittedName>
</protein>
<comment type="caution">
    <text evidence="1">The sequence shown here is derived from an EMBL/GenBank/DDBJ whole genome shotgun (WGS) entry which is preliminary data.</text>
</comment>
<dbReference type="EMBL" id="CM044705">
    <property type="protein sequence ID" value="KAI5662959.1"/>
    <property type="molecule type" value="Genomic_DNA"/>
</dbReference>
<dbReference type="Proteomes" id="UP001060085">
    <property type="component" value="Linkage Group LG05"/>
</dbReference>
<accession>A0ACC0AQY9</accession>
<gene>
    <name evidence="1" type="ORF">M9H77_22282</name>
</gene>
<proteinExistence type="predicted"/>
<name>A0ACC0AQY9_CATRO</name>
<keyword evidence="2" id="KW-1185">Reference proteome</keyword>